<dbReference type="PANTHER" id="PTHR45626">
    <property type="entry name" value="TRANSCRIPTION TERMINATION FACTOR 2-RELATED"/>
    <property type="match status" value="1"/>
</dbReference>
<dbReference type="AlphaFoldDB" id="X8IX57"/>
<reference evidence="6" key="1">
    <citation type="journal article" date="2014" name="Genome Announc.">
        <title>Draft genome sequence of the plant-pathogenic soil fungus Rhizoctonia solani anastomosis group 3 strain Rhs1AP.</title>
        <authorList>
            <person name="Cubeta M.A."/>
            <person name="Thomas E."/>
            <person name="Dean R.A."/>
            <person name="Jabaji S."/>
            <person name="Neate S.M."/>
            <person name="Tavantzis S."/>
            <person name="Toda T."/>
            <person name="Vilgalys R."/>
            <person name="Bharathan N."/>
            <person name="Fedorova-Abrams N."/>
            <person name="Pakala S.B."/>
            <person name="Pakala S.M."/>
            <person name="Zafar N."/>
            <person name="Joardar V."/>
            <person name="Losada L."/>
            <person name="Nierman W.C."/>
        </authorList>
    </citation>
    <scope>NUCLEOTIDE SEQUENCE [LARGE SCALE GENOMIC DNA]</scope>
    <source>
        <strain evidence="6">AG-3</strain>
    </source>
</reference>
<keyword evidence="2" id="KW-0378">Hydrolase</keyword>
<dbReference type="SUPFAM" id="SSF52540">
    <property type="entry name" value="P-loop containing nucleoside triphosphate hydrolases"/>
    <property type="match status" value="1"/>
</dbReference>
<organism evidence="5 6">
    <name type="scientific">Rhizoctonia solani AG-3 Rhs1AP</name>
    <dbReference type="NCBI Taxonomy" id="1086054"/>
    <lineage>
        <taxon>Eukaryota</taxon>
        <taxon>Fungi</taxon>
        <taxon>Dikarya</taxon>
        <taxon>Basidiomycota</taxon>
        <taxon>Agaricomycotina</taxon>
        <taxon>Agaricomycetes</taxon>
        <taxon>Cantharellales</taxon>
        <taxon>Ceratobasidiaceae</taxon>
        <taxon>Rhizoctonia</taxon>
    </lineage>
</organism>
<sequence length="383" mass="43409">MQYKEMLGEKGQTHCQEVLKSTAERRKYWAQNSSSIIEERVKWEADLVAEQAGISNKEPEYDKLHSAAANSFRSQKQISLVGSVYVAEDSIKMFRKIIRPLIVRRTRSAAHESAMIKWDNFLQSQKDAAFHLQIYYWKQEEVAQKAEVGSLVKQIPADWNRSNINEKASTRMLTADTIIEHFWTGNPLPIVFAEDGTRDLEATVRPLIPCNEPRKILVYVAYHAHRDLMAMMFLLKDRKYVCYDGSMSVKARQGTMNKFNSNPTCRIMVMSNVGSTGLNVTAASVVIIVSRVWTGLERNQIFGRVNRPGQCRDVVLYTIIAPGSIDLDLMVYSESKTCMSNKCLSSKVQLQQMYLQITAQSPDHGHELDLGSDGKITTTKVVS</sequence>
<dbReference type="GO" id="GO:0005524">
    <property type="term" value="F:ATP binding"/>
    <property type="evidence" value="ECO:0007669"/>
    <property type="project" value="UniProtKB-KW"/>
</dbReference>
<dbReference type="GO" id="GO:0005634">
    <property type="term" value="C:nucleus"/>
    <property type="evidence" value="ECO:0007669"/>
    <property type="project" value="TreeGrafter"/>
</dbReference>
<dbReference type="PROSITE" id="PS51194">
    <property type="entry name" value="HELICASE_CTER"/>
    <property type="match status" value="1"/>
</dbReference>
<evidence type="ECO:0000313" key="5">
    <source>
        <dbReference type="EMBL" id="EUC54350.1"/>
    </source>
</evidence>
<dbReference type="GO" id="GO:0016787">
    <property type="term" value="F:hydrolase activity"/>
    <property type="evidence" value="ECO:0007669"/>
    <property type="project" value="UniProtKB-KW"/>
</dbReference>
<name>X8IX57_9AGAM</name>
<dbReference type="InterPro" id="IPR027417">
    <property type="entry name" value="P-loop_NTPase"/>
</dbReference>
<dbReference type="OrthoDB" id="3270319at2759"/>
<accession>X8IX57</accession>
<dbReference type="InterPro" id="IPR049730">
    <property type="entry name" value="SNF2/RAD54-like_C"/>
</dbReference>
<dbReference type="InterPro" id="IPR050628">
    <property type="entry name" value="SNF2_RAD54_helicase_TF"/>
</dbReference>
<keyword evidence="3" id="KW-0067">ATP-binding</keyword>
<evidence type="ECO:0000256" key="1">
    <source>
        <dbReference type="ARBA" id="ARBA00022741"/>
    </source>
</evidence>
<dbReference type="EMBL" id="JATN01000322">
    <property type="protein sequence ID" value="EUC54350.1"/>
    <property type="molecule type" value="Genomic_DNA"/>
</dbReference>
<dbReference type="SMART" id="SM00490">
    <property type="entry name" value="HELICc"/>
    <property type="match status" value="1"/>
</dbReference>
<dbReference type="Pfam" id="PF00271">
    <property type="entry name" value="Helicase_C"/>
    <property type="match status" value="1"/>
</dbReference>
<evidence type="ECO:0000259" key="4">
    <source>
        <dbReference type="PROSITE" id="PS51194"/>
    </source>
</evidence>
<gene>
    <name evidence="5" type="ORF">RSOL_041940</name>
</gene>
<dbReference type="GO" id="GO:0008094">
    <property type="term" value="F:ATP-dependent activity, acting on DNA"/>
    <property type="evidence" value="ECO:0007669"/>
    <property type="project" value="TreeGrafter"/>
</dbReference>
<keyword evidence="1" id="KW-0547">Nucleotide-binding</keyword>
<dbReference type="CDD" id="cd18793">
    <property type="entry name" value="SF2_C_SNF"/>
    <property type="match status" value="1"/>
</dbReference>
<evidence type="ECO:0000313" key="6">
    <source>
        <dbReference type="Proteomes" id="UP000030108"/>
    </source>
</evidence>
<protein>
    <submittedName>
        <fullName evidence="5">Helicase carboxy-terminal domain protein</fullName>
    </submittedName>
</protein>
<evidence type="ECO:0000256" key="3">
    <source>
        <dbReference type="ARBA" id="ARBA00022840"/>
    </source>
</evidence>
<dbReference type="GO" id="GO:0006281">
    <property type="term" value="P:DNA repair"/>
    <property type="evidence" value="ECO:0007669"/>
    <property type="project" value="TreeGrafter"/>
</dbReference>
<feature type="domain" description="Helicase C-terminal" evidence="4">
    <location>
        <begin position="202"/>
        <end position="361"/>
    </location>
</feature>
<dbReference type="Gene3D" id="3.40.50.300">
    <property type="entry name" value="P-loop containing nucleotide triphosphate hydrolases"/>
    <property type="match status" value="1"/>
</dbReference>
<proteinExistence type="predicted"/>
<dbReference type="Proteomes" id="UP000030108">
    <property type="component" value="Unassembled WGS sequence"/>
</dbReference>
<dbReference type="GO" id="GO:0004386">
    <property type="term" value="F:helicase activity"/>
    <property type="evidence" value="ECO:0007669"/>
    <property type="project" value="UniProtKB-KW"/>
</dbReference>
<comment type="caution">
    <text evidence="5">The sequence shown here is derived from an EMBL/GenBank/DDBJ whole genome shotgun (WGS) entry which is preliminary data.</text>
</comment>
<keyword evidence="5" id="KW-0347">Helicase</keyword>
<dbReference type="InterPro" id="IPR001650">
    <property type="entry name" value="Helicase_C-like"/>
</dbReference>
<evidence type="ECO:0000256" key="2">
    <source>
        <dbReference type="ARBA" id="ARBA00022801"/>
    </source>
</evidence>